<dbReference type="EMBL" id="QSBY01000001">
    <property type="protein sequence ID" value="RHW74296.1"/>
    <property type="molecule type" value="Genomic_DNA"/>
</dbReference>
<evidence type="ECO:0000313" key="6">
    <source>
        <dbReference type="Proteomes" id="UP000266743"/>
    </source>
</evidence>
<gene>
    <name evidence="4" type="ORF">DPX39_010029000</name>
    <name evidence="2" type="ORF">DPX39_010029300</name>
    <name evidence="3" type="ORF">DPX39_010029600</name>
    <name evidence="5" type="ORF">DPX39_010029900</name>
</gene>
<comment type="caution">
    <text evidence="2">The sequence shown here is derived from an EMBL/GenBank/DDBJ whole genome shotgun (WGS) entry which is preliminary data.</text>
</comment>
<reference evidence="2 6" key="1">
    <citation type="submission" date="2018-09" db="EMBL/GenBank/DDBJ databases">
        <title>whole genome sequence of T. equiperdum IVM-t1 strain.</title>
        <authorList>
            <person name="Suganuma K."/>
        </authorList>
    </citation>
    <scope>NUCLEOTIDE SEQUENCE [LARGE SCALE GENOMIC DNA]</scope>
    <source>
        <strain evidence="2 6">IVM-t1</strain>
    </source>
</reference>
<dbReference type="EMBL" id="QSBY01000001">
    <property type="protein sequence ID" value="RHW74469.1"/>
    <property type="molecule type" value="Genomic_DNA"/>
</dbReference>
<evidence type="ECO:0000313" key="4">
    <source>
        <dbReference type="EMBL" id="RHW74296.1"/>
    </source>
</evidence>
<dbReference type="AlphaFoldDB" id="A0A3L6LFF5"/>
<dbReference type="EMBL" id="QSBY01000001">
    <property type="protein sequence ID" value="RHW74238.1"/>
    <property type="molecule type" value="Genomic_DNA"/>
</dbReference>
<proteinExistence type="predicted"/>
<evidence type="ECO:0000256" key="1">
    <source>
        <dbReference type="SAM" id="MobiDB-lite"/>
    </source>
</evidence>
<organism evidence="2 6">
    <name type="scientific">Trypanosoma brucei equiperdum</name>
    <dbReference type="NCBI Taxonomy" id="630700"/>
    <lineage>
        <taxon>Eukaryota</taxon>
        <taxon>Discoba</taxon>
        <taxon>Euglenozoa</taxon>
        <taxon>Kinetoplastea</taxon>
        <taxon>Metakinetoplastina</taxon>
        <taxon>Trypanosomatida</taxon>
        <taxon>Trypanosomatidae</taxon>
        <taxon>Trypanosoma</taxon>
    </lineage>
</organism>
<dbReference type="EMBL" id="QSBY01000001">
    <property type="protein sequence ID" value="RHW74187.1"/>
    <property type="molecule type" value="Genomic_DNA"/>
</dbReference>
<evidence type="ECO:0000313" key="2">
    <source>
        <dbReference type="EMBL" id="RHW74187.1"/>
    </source>
</evidence>
<accession>A0A3L6LFF5</accession>
<protein>
    <submittedName>
        <fullName evidence="2">Uncharacterized protein</fullName>
    </submittedName>
</protein>
<feature type="region of interest" description="Disordered" evidence="1">
    <location>
        <begin position="69"/>
        <end position="92"/>
    </location>
</feature>
<evidence type="ECO:0000313" key="5">
    <source>
        <dbReference type="EMBL" id="RHW74469.1"/>
    </source>
</evidence>
<sequence>MMGHLTLPQLCLNVQHGKYSKKTQRPPTLSQRCVTTLISSQINRKLSPADCPTYTSTLLSAEGSTTENLKYNHRGPTTTFSATASNPIIFPN</sequence>
<feature type="compositionally biased region" description="Polar residues" evidence="1">
    <location>
        <begin position="69"/>
        <end position="86"/>
    </location>
</feature>
<name>A0A3L6LFF5_9TRYP</name>
<dbReference type="Proteomes" id="UP000266743">
    <property type="component" value="Chromosome 1"/>
</dbReference>
<evidence type="ECO:0000313" key="3">
    <source>
        <dbReference type="EMBL" id="RHW74238.1"/>
    </source>
</evidence>